<dbReference type="NCBIfam" id="TIGR03781">
    <property type="entry name" value="Bac_Flav_CT_K"/>
    <property type="match status" value="1"/>
</dbReference>
<dbReference type="AlphaFoldDB" id="A0A1G9U347"/>
<accession>A0A1G9U347</accession>
<keyword evidence="1" id="KW-1133">Transmembrane helix</keyword>
<organism evidence="2 3">
    <name type="scientific">Catalinimonas alkaloidigena</name>
    <dbReference type="NCBI Taxonomy" id="1075417"/>
    <lineage>
        <taxon>Bacteria</taxon>
        <taxon>Pseudomonadati</taxon>
        <taxon>Bacteroidota</taxon>
        <taxon>Cytophagia</taxon>
        <taxon>Cytophagales</taxon>
        <taxon>Catalimonadaceae</taxon>
        <taxon>Catalinimonas</taxon>
    </lineage>
</organism>
<dbReference type="OrthoDB" id="1039148at2"/>
<protein>
    <submittedName>
        <fullName evidence="2">Bacteroides conjugative transposon TraK protein</fullName>
    </submittedName>
</protein>
<dbReference type="EMBL" id="FNFO01000015">
    <property type="protein sequence ID" value="SDM54419.1"/>
    <property type="molecule type" value="Genomic_DNA"/>
</dbReference>
<gene>
    <name evidence="2" type="ORF">SAMN05421823_11573</name>
</gene>
<proteinExistence type="predicted"/>
<keyword evidence="1" id="KW-0812">Transmembrane</keyword>
<sequence>MKIRDIEKKMKLTLWTSLFSFITAVLLVVATLLFSYDLIQQERQQVYVLDHGVPLMVHLSNLESNRQVEYESHVNMFHLLFFTLPPDDDYIKYNIEKAMYLVDESGLQEYNNLREKGYYNAILSSSAVLSIRTDSIQVDLGRKQFTYYGTQRIERETSVLTRRLVTSGLLTDVPRTQNNPHGVLISGWKTVLNEDLKQVRKREF</sequence>
<dbReference type="RefSeq" id="WP_089688139.1">
    <property type="nucleotide sequence ID" value="NZ_FNFO01000015.1"/>
</dbReference>
<name>A0A1G9U347_9BACT</name>
<keyword evidence="3" id="KW-1185">Reference proteome</keyword>
<dbReference type="Proteomes" id="UP000198510">
    <property type="component" value="Unassembled WGS sequence"/>
</dbReference>
<reference evidence="2 3" key="1">
    <citation type="submission" date="2016-10" db="EMBL/GenBank/DDBJ databases">
        <authorList>
            <person name="de Groot N.N."/>
        </authorList>
    </citation>
    <scope>NUCLEOTIDE SEQUENCE [LARGE SCALE GENOMIC DNA]</scope>
    <source>
        <strain evidence="2 3">DSM 25186</strain>
    </source>
</reference>
<keyword evidence="1" id="KW-0472">Membrane</keyword>
<dbReference type="InterPro" id="IPR022276">
    <property type="entry name" value="Conjug_transposon_TraK"/>
</dbReference>
<evidence type="ECO:0000256" key="1">
    <source>
        <dbReference type="SAM" id="Phobius"/>
    </source>
</evidence>
<dbReference type="STRING" id="1075417.SAMN05421823_11573"/>
<evidence type="ECO:0000313" key="3">
    <source>
        <dbReference type="Proteomes" id="UP000198510"/>
    </source>
</evidence>
<evidence type="ECO:0000313" key="2">
    <source>
        <dbReference type="EMBL" id="SDM54419.1"/>
    </source>
</evidence>
<feature type="transmembrane region" description="Helical" evidence="1">
    <location>
        <begin position="12"/>
        <end position="36"/>
    </location>
</feature>